<protein>
    <submittedName>
        <fullName evidence="1">Uncharacterized protein</fullName>
    </submittedName>
</protein>
<organism evidence="2">
    <name type="scientific">Caenorhabditis brenneri</name>
    <name type="common">Nematode worm</name>
    <dbReference type="NCBI Taxonomy" id="135651"/>
    <lineage>
        <taxon>Eukaryota</taxon>
        <taxon>Metazoa</taxon>
        <taxon>Ecdysozoa</taxon>
        <taxon>Nematoda</taxon>
        <taxon>Chromadorea</taxon>
        <taxon>Rhabditida</taxon>
        <taxon>Rhabditina</taxon>
        <taxon>Rhabditomorpha</taxon>
        <taxon>Rhabditoidea</taxon>
        <taxon>Rhabditidae</taxon>
        <taxon>Peloderinae</taxon>
        <taxon>Caenorhabditis</taxon>
    </lineage>
</organism>
<sequence>MSINLLDKHEKRLKLQHVKRRFWEETQKYVKQGNAIFKVPIPPKEAKTTYRWFIGISNISSNVYMQQFAPKLDDSDDPCQLRRDARINYADAMFQPEKKPKEEENKVPEPEELTEAQLRSYKEYETFFESWDEAQYTEEEMYELMQSAVNDRIEIYQEIYKVTSNEAYLGQAVFLKFLDLERLSNLHRMYLVLSEECDFSIAYVEMILRRHYEQLP</sequence>
<evidence type="ECO:0000313" key="1">
    <source>
        <dbReference type="EMBL" id="EGT43105.1"/>
    </source>
</evidence>
<dbReference type="STRING" id="135651.G0MSS4"/>
<proteinExistence type="predicted"/>
<dbReference type="InParanoid" id="G0MSS4"/>
<dbReference type="Proteomes" id="UP000008068">
    <property type="component" value="Unassembled WGS sequence"/>
</dbReference>
<keyword evidence="2" id="KW-1185">Reference proteome</keyword>
<dbReference type="EMBL" id="GL379810">
    <property type="protein sequence ID" value="EGT43105.1"/>
    <property type="molecule type" value="Genomic_DNA"/>
</dbReference>
<evidence type="ECO:0000313" key="2">
    <source>
        <dbReference type="Proteomes" id="UP000008068"/>
    </source>
</evidence>
<name>G0MSS4_CAEBE</name>
<dbReference type="OMA" id="NMKRCFQ"/>
<dbReference type="AlphaFoldDB" id="G0MSS4"/>
<dbReference type="HOGENOM" id="CLU_1225749_0_0_1"/>
<reference evidence="2" key="1">
    <citation type="submission" date="2011-07" db="EMBL/GenBank/DDBJ databases">
        <authorList>
            <consortium name="Caenorhabditis brenneri Sequencing and Analysis Consortium"/>
            <person name="Wilson R.K."/>
        </authorList>
    </citation>
    <scope>NUCLEOTIDE SEQUENCE [LARGE SCALE GENOMIC DNA]</scope>
    <source>
        <strain evidence="2">PB2801</strain>
    </source>
</reference>
<dbReference type="FunCoup" id="G0MSS4">
    <property type="interactions" value="1049"/>
</dbReference>
<gene>
    <name evidence="1" type="ORF">CAEBREN_20847</name>
</gene>
<accession>G0MSS4</accession>
<dbReference type="OrthoDB" id="5778789at2759"/>
<dbReference type="eggNOG" id="ENOG502TGWX">
    <property type="taxonomic scope" value="Eukaryota"/>
</dbReference>